<name>A0A1I2HU21_9ACTN</name>
<evidence type="ECO:0000313" key="3">
    <source>
        <dbReference type="EMBL" id="SFF31921.1"/>
    </source>
</evidence>
<proteinExistence type="inferred from homology"/>
<dbReference type="SUPFAM" id="SSF52402">
    <property type="entry name" value="Adenine nucleotide alpha hydrolases-like"/>
    <property type="match status" value="2"/>
</dbReference>
<gene>
    <name evidence="3" type="ORF">SAMN05216251_111167</name>
</gene>
<dbReference type="PANTHER" id="PTHR46268">
    <property type="entry name" value="STRESS RESPONSE PROTEIN NHAX"/>
    <property type="match status" value="1"/>
</dbReference>
<feature type="domain" description="UspA" evidence="2">
    <location>
        <begin position="152"/>
        <end position="289"/>
    </location>
</feature>
<protein>
    <submittedName>
        <fullName evidence="3">Nucleotide-binding universal stress protein, UspA family</fullName>
    </submittedName>
</protein>
<dbReference type="Pfam" id="PF00582">
    <property type="entry name" value="Usp"/>
    <property type="match status" value="2"/>
</dbReference>
<sequence length="291" mass="30722">MTNPVLVGIDGSPQSFVAARWAGREAAARGLPVLLLNVWQAPAGNVQFSPDPEGLRFWEETRVREAGKELTDLHPGLSVSARQESGPPMSVLLEAAAGAELTVLGSRGLGAVRGFFQGSVGLHLAARSDRPVVTVRGGAGADIGQMDTVDRDVVLALDLDRPCGPLIAFALESAAARHAAVHAVHIWDVHRMYGYAAPSLDPELARELREERSRLLATTLAPWRRHFPGVVLRESVIAGPVAQSLVAVADRAGVLAVGRRRTHPAGAVRIGPVAHAALHHAACPVAVVPHD</sequence>
<evidence type="ECO:0000256" key="1">
    <source>
        <dbReference type="ARBA" id="ARBA00008791"/>
    </source>
</evidence>
<feature type="domain" description="UspA" evidence="2">
    <location>
        <begin position="1"/>
        <end position="136"/>
    </location>
</feature>
<dbReference type="InterPro" id="IPR014729">
    <property type="entry name" value="Rossmann-like_a/b/a_fold"/>
</dbReference>
<dbReference type="PANTHER" id="PTHR46268:SF6">
    <property type="entry name" value="UNIVERSAL STRESS PROTEIN UP12"/>
    <property type="match status" value="1"/>
</dbReference>
<evidence type="ECO:0000259" key="2">
    <source>
        <dbReference type="Pfam" id="PF00582"/>
    </source>
</evidence>
<organism evidence="3 4">
    <name type="scientific">Actinacidiphila alni</name>
    <dbReference type="NCBI Taxonomy" id="380248"/>
    <lineage>
        <taxon>Bacteria</taxon>
        <taxon>Bacillati</taxon>
        <taxon>Actinomycetota</taxon>
        <taxon>Actinomycetes</taxon>
        <taxon>Kitasatosporales</taxon>
        <taxon>Streptomycetaceae</taxon>
        <taxon>Actinacidiphila</taxon>
    </lineage>
</organism>
<dbReference type="InterPro" id="IPR006015">
    <property type="entry name" value="Universal_stress_UspA"/>
</dbReference>
<reference evidence="3 4" key="1">
    <citation type="submission" date="2016-10" db="EMBL/GenBank/DDBJ databases">
        <authorList>
            <person name="de Groot N.N."/>
        </authorList>
    </citation>
    <scope>NUCLEOTIDE SEQUENCE [LARGE SCALE GENOMIC DNA]</scope>
    <source>
        <strain evidence="3 4">CGMCC 4.3510</strain>
    </source>
</reference>
<dbReference type="Gene3D" id="3.40.50.620">
    <property type="entry name" value="HUPs"/>
    <property type="match status" value="2"/>
</dbReference>
<dbReference type="Proteomes" id="UP000199323">
    <property type="component" value="Unassembled WGS sequence"/>
</dbReference>
<dbReference type="PRINTS" id="PR01438">
    <property type="entry name" value="UNVRSLSTRESS"/>
</dbReference>
<dbReference type="STRING" id="380248.SAMN05216251_111167"/>
<comment type="similarity">
    <text evidence="1">Belongs to the universal stress protein A family.</text>
</comment>
<evidence type="ECO:0000313" key="4">
    <source>
        <dbReference type="Proteomes" id="UP000199323"/>
    </source>
</evidence>
<dbReference type="EMBL" id="FONG01000011">
    <property type="protein sequence ID" value="SFF31921.1"/>
    <property type="molecule type" value="Genomic_DNA"/>
</dbReference>
<keyword evidence="4" id="KW-1185">Reference proteome</keyword>
<dbReference type="RefSeq" id="WP_093714992.1">
    <property type="nucleotide sequence ID" value="NZ_FONG01000011.1"/>
</dbReference>
<dbReference type="AlphaFoldDB" id="A0A1I2HU21"/>
<accession>A0A1I2HU21</accession>
<dbReference type="OrthoDB" id="4867015at2"/>
<dbReference type="InterPro" id="IPR006016">
    <property type="entry name" value="UspA"/>
</dbReference>